<dbReference type="SMART" id="SM00421">
    <property type="entry name" value="HTH_LUXR"/>
    <property type="match status" value="1"/>
</dbReference>
<evidence type="ECO:0000313" key="6">
    <source>
        <dbReference type="Proteomes" id="UP000254848"/>
    </source>
</evidence>
<dbReference type="SUPFAM" id="SSF75516">
    <property type="entry name" value="Pheromone-binding domain of LuxR-like quorum-sensing transcription factors"/>
    <property type="match status" value="1"/>
</dbReference>
<dbReference type="Gene3D" id="3.30.450.80">
    <property type="entry name" value="Transcription factor LuxR-like, autoinducer-binding domain"/>
    <property type="match status" value="1"/>
</dbReference>
<sequence>MSLSFYNNDAIHSMVKDYIEQRLKRHGPLHYFYFLLNKRNPKEFLLISNYSDQWVDNYKKNNYQHIDPVIITALNKSSPFAWADSTVVNANANLSKIFGYEEKYGAINGYTFVLHDHNHNLALLSFITPGVKASNTQSMMENKKDKLQMLLIDTLDKFSLCYKEARQVNSSIQASKDVFTKRENEILYWASMGKTYQEIASILGLKTTTIKFHIGNAVKKLGVANAKHAIRIGIELQLIKPLL</sequence>
<evidence type="ECO:0000259" key="4">
    <source>
        <dbReference type="PROSITE" id="PS50043"/>
    </source>
</evidence>
<dbReference type="SUPFAM" id="SSF46894">
    <property type="entry name" value="C-terminal effector domain of the bipartite response regulators"/>
    <property type="match status" value="1"/>
</dbReference>
<gene>
    <name evidence="5" type="ORF">C8D90_10392</name>
</gene>
<dbReference type="EMBL" id="QRAP01000003">
    <property type="protein sequence ID" value="RDK92702.1"/>
    <property type="molecule type" value="Genomic_DNA"/>
</dbReference>
<dbReference type="InterPro" id="IPR005143">
    <property type="entry name" value="TF_LuxR_autoind-bd_dom"/>
</dbReference>
<keyword evidence="3" id="KW-0804">Transcription</keyword>
<dbReference type="RefSeq" id="WP_115457902.1">
    <property type="nucleotide sequence ID" value="NZ_QRAP01000003.1"/>
</dbReference>
<dbReference type="PRINTS" id="PR00038">
    <property type="entry name" value="HTHLUXR"/>
</dbReference>
<dbReference type="InterPro" id="IPR036388">
    <property type="entry name" value="WH-like_DNA-bd_sf"/>
</dbReference>
<dbReference type="InterPro" id="IPR016032">
    <property type="entry name" value="Sig_transdc_resp-reg_C-effctor"/>
</dbReference>
<dbReference type="GO" id="GO:0003677">
    <property type="term" value="F:DNA binding"/>
    <property type="evidence" value="ECO:0007669"/>
    <property type="project" value="UniProtKB-KW"/>
</dbReference>
<dbReference type="PROSITE" id="PS00622">
    <property type="entry name" value="HTH_LUXR_1"/>
    <property type="match status" value="1"/>
</dbReference>
<keyword evidence="1" id="KW-0805">Transcription regulation</keyword>
<evidence type="ECO:0000256" key="3">
    <source>
        <dbReference type="ARBA" id="ARBA00023163"/>
    </source>
</evidence>
<evidence type="ECO:0000256" key="1">
    <source>
        <dbReference type="ARBA" id="ARBA00023015"/>
    </source>
</evidence>
<dbReference type="InterPro" id="IPR036693">
    <property type="entry name" value="TF_LuxR_autoind-bd_dom_sf"/>
</dbReference>
<dbReference type="PANTHER" id="PTHR44688">
    <property type="entry name" value="DNA-BINDING TRANSCRIPTIONAL ACTIVATOR DEVR_DOSR"/>
    <property type="match status" value="1"/>
</dbReference>
<protein>
    <submittedName>
        <fullName evidence="5">LuxR family quorum-sensing system transcriptional regulator ExpR</fullName>
    </submittedName>
</protein>
<dbReference type="Pfam" id="PF00196">
    <property type="entry name" value="GerE"/>
    <property type="match status" value="1"/>
</dbReference>
<dbReference type="AlphaFoldDB" id="A0A370QTX6"/>
<keyword evidence="6" id="KW-1185">Reference proteome</keyword>
<accession>A0A370QTX6</accession>
<dbReference type="InterPro" id="IPR000792">
    <property type="entry name" value="Tscrpt_reg_LuxR_C"/>
</dbReference>
<dbReference type="Proteomes" id="UP000254848">
    <property type="component" value="Unassembled WGS sequence"/>
</dbReference>
<dbReference type="CDD" id="cd06170">
    <property type="entry name" value="LuxR_C_like"/>
    <property type="match status" value="1"/>
</dbReference>
<reference evidence="5 6" key="1">
    <citation type="submission" date="2018-07" db="EMBL/GenBank/DDBJ databases">
        <title>Genomic Encyclopedia of Type Strains, Phase IV (KMG-IV): sequencing the most valuable type-strain genomes for metagenomic binning, comparative biology and taxonomic classification.</title>
        <authorList>
            <person name="Goeker M."/>
        </authorList>
    </citation>
    <scope>NUCLEOTIDE SEQUENCE [LARGE SCALE GENOMIC DNA]</scope>
    <source>
        <strain evidence="5 6">DSM 103736</strain>
    </source>
</reference>
<dbReference type="Pfam" id="PF03472">
    <property type="entry name" value="Autoind_bind"/>
    <property type="match status" value="1"/>
</dbReference>
<evidence type="ECO:0000313" key="5">
    <source>
        <dbReference type="EMBL" id="RDK92702.1"/>
    </source>
</evidence>
<dbReference type="OrthoDB" id="9774661at2"/>
<proteinExistence type="predicted"/>
<evidence type="ECO:0000256" key="2">
    <source>
        <dbReference type="ARBA" id="ARBA00023125"/>
    </source>
</evidence>
<dbReference type="PROSITE" id="PS50043">
    <property type="entry name" value="HTH_LUXR_2"/>
    <property type="match status" value="1"/>
</dbReference>
<dbReference type="PANTHER" id="PTHR44688:SF16">
    <property type="entry name" value="DNA-BINDING TRANSCRIPTIONAL ACTIVATOR DEVR_DOSR"/>
    <property type="match status" value="1"/>
</dbReference>
<dbReference type="GO" id="GO:0006355">
    <property type="term" value="P:regulation of DNA-templated transcription"/>
    <property type="evidence" value="ECO:0007669"/>
    <property type="project" value="InterPro"/>
</dbReference>
<name>A0A370QTX6_9GAMM</name>
<feature type="domain" description="HTH luxR-type" evidence="4">
    <location>
        <begin position="172"/>
        <end position="237"/>
    </location>
</feature>
<keyword evidence="2" id="KW-0238">DNA-binding</keyword>
<dbReference type="Gene3D" id="1.10.10.10">
    <property type="entry name" value="Winged helix-like DNA-binding domain superfamily/Winged helix DNA-binding domain"/>
    <property type="match status" value="1"/>
</dbReference>
<comment type="caution">
    <text evidence="5">The sequence shown here is derived from an EMBL/GenBank/DDBJ whole genome shotgun (WGS) entry which is preliminary data.</text>
</comment>
<organism evidence="5 6">
    <name type="scientific">Enterobacillus tribolii</name>
    <dbReference type="NCBI Taxonomy" id="1487935"/>
    <lineage>
        <taxon>Bacteria</taxon>
        <taxon>Pseudomonadati</taxon>
        <taxon>Pseudomonadota</taxon>
        <taxon>Gammaproteobacteria</taxon>
        <taxon>Enterobacterales</taxon>
        <taxon>Hafniaceae</taxon>
        <taxon>Enterobacillus</taxon>
    </lineage>
</organism>